<dbReference type="RefSeq" id="WP_101283543.1">
    <property type="nucleotide sequence ID" value="NZ_CP024199.1"/>
</dbReference>
<reference evidence="3 4" key="1">
    <citation type="submission" date="2017-10" db="EMBL/GenBank/DDBJ databases">
        <title>Biodiversity and function of Thalassospira species in the particle-attached aromatic-hydrocarbon-degrading consortia from the surface seawater of the China South Sea.</title>
        <authorList>
            <person name="Dong C."/>
            <person name="Liu R."/>
            <person name="Shao Z."/>
        </authorList>
    </citation>
    <scope>NUCLEOTIDE SEQUENCE [LARGE SCALE GENOMIC DNA]</scope>
    <source>
        <strain evidence="3 4">CSC3H3</strain>
    </source>
</reference>
<sequence>MLKILAAVVALSSYGFLPSIASADEVGCNAPADQWQKPEALQTMLEAKGWNVKRIKTEDGCYEVYAVDDKGERVETFFDPATLEAINKKDGD</sequence>
<evidence type="ECO:0000313" key="3">
    <source>
        <dbReference type="EMBL" id="AUG51747.1"/>
    </source>
</evidence>
<dbReference type="Proteomes" id="UP000233458">
    <property type="component" value="Chromosome"/>
</dbReference>
<evidence type="ECO:0000313" key="4">
    <source>
        <dbReference type="Proteomes" id="UP000233458"/>
    </source>
</evidence>
<dbReference type="Pfam" id="PF13670">
    <property type="entry name" value="PepSY_2"/>
    <property type="match status" value="1"/>
</dbReference>
<feature type="signal peptide" evidence="1">
    <location>
        <begin position="1"/>
        <end position="23"/>
    </location>
</feature>
<feature type="chain" id="PRO_5045232884" description="PepSY domain-containing protein" evidence="1">
    <location>
        <begin position="24"/>
        <end position="92"/>
    </location>
</feature>
<evidence type="ECO:0000256" key="1">
    <source>
        <dbReference type="SAM" id="SignalP"/>
    </source>
</evidence>
<dbReference type="EMBL" id="CP024199">
    <property type="protein sequence ID" value="AUG51747.1"/>
    <property type="molecule type" value="Genomic_DNA"/>
</dbReference>
<evidence type="ECO:0000259" key="2">
    <source>
        <dbReference type="Pfam" id="PF13670"/>
    </source>
</evidence>
<keyword evidence="1" id="KW-0732">Signal</keyword>
<accession>A0ABN5FAH4</accession>
<name>A0ABN5FAH4_9PROT</name>
<gene>
    <name evidence="3" type="ORF">CSC3H3_02740</name>
</gene>
<dbReference type="InterPro" id="IPR025711">
    <property type="entry name" value="PepSY"/>
</dbReference>
<keyword evidence="4" id="KW-1185">Reference proteome</keyword>
<feature type="domain" description="PepSY" evidence="2">
    <location>
        <begin position="5"/>
        <end position="88"/>
    </location>
</feature>
<protein>
    <recommendedName>
        <fullName evidence="2">PepSY domain-containing protein</fullName>
    </recommendedName>
</protein>
<proteinExistence type="predicted"/>
<organism evidence="3 4">
    <name type="scientific">Thalassospira marina</name>
    <dbReference type="NCBI Taxonomy" id="2048283"/>
    <lineage>
        <taxon>Bacteria</taxon>
        <taxon>Pseudomonadati</taxon>
        <taxon>Pseudomonadota</taxon>
        <taxon>Alphaproteobacteria</taxon>
        <taxon>Rhodospirillales</taxon>
        <taxon>Thalassospiraceae</taxon>
        <taxon>Thalassospira</taxon>
    </lineage>
</organism>